<dbReference type="AlphaFoldDB" id="A0AA88RYK5"/>
<evidence type="ECO:0000313" key="3">
    <source>
        <dbReference type="Proteomes" id="UP001187471"/>
    </source>
</evidence>
<evidence type="ECO:0000256" key="1">
    <source>
        <dbReference type="SAM" id="MobiDB-lite"/>
    </source>
</evidence>
<dbReference type="EMBL" id="JAVXUO010000437">
    <property type="protein sequence ID" value="KAK2992105.1"/>
    <property type="molecule type" value="Genomic_DNA"/>
</dbReference>
<reference evidence="2" key="1">
    <citation type="submission" date="2022-12" db="EMBL/GenBank/DDBJ databases">
        <title>Draft genome assemblies for two species of Escallonia (Escalloniales).</title>
        <authorList>
            <person name="Chanderbali A."/>
            <person name="Dervinis C."/>
            <person name="Anghel I."/>
            <person name="Soltis D."/>
            <person name="Soltis P."/>
            <person name="Zapata F."/>
        </authorList>
    </citation>
    <scope>NUCLEOTIDE SEQUENCE</scope>
    <source>
        <strain evidence="2">UCBG92.1500</strain>
        <tissue evidence="2">Leaf</tissue>
    </source>
</reference>
<feature type="compositionally biased region" description="Low complexity" evidence="1">
    <location>
        <begin position="174"/>
        <end position="186"/>
    </location>
</feature>
<name>A0AA88RYK5_9ASTE</name>
<evidence type="ECO:0008006" key="4">
    <source>
        <dbReference type="Google" id="ProtNLM"/>
    </source>
</evidence>
<feature type="region of interest" description="Disordered" evidence="1">
    <location>
        <begin position="163"/>
        <end position="196"/>
    </location>
</feature>
<comment type="caution">
    <text evidence="2">The sequence shown here is derived from an EMBL/GenBank/DDBJ whole genome shotgun (WGS) entry which is preliminary data.</text>
</comment>
<organism evidence="2 3">
    <name type="scientific">Escallonia rubra</name>
    <dbReference type="NCBI Taxonomy" id="112253"/>
    <lineage>
        <taxon>Eukaryota</taxon>
        <taxon>Viridiplantae</taxon>
        <taxon>Streptophyta</taxon>
        <taxon>Embryophyta</taxon>
        <taxon>Tracheophyta</taxon>
        <taxon>Spermatophyta</taxon>
        <taxon>Magnoliopsida</taxon>
        <taxon>eudicotyledons</taxon>
        <taxon>Gunneridae</taxon>
        <taxon>Pentapetalae</taxon>
        <taxon>asterids</taxon>
        <taxon>campanulids</taxon>
        <taxon>Escalloniales</taxon>
        <taxon>Escalloniaceae</taxon>
        <taxon>Escallonia</taxon>
    </lineage>
</organism>
<feature type="region of interest" description="Disordered" evidence="1">
    <location>
        <begin position="257"/>
        <end position="340"/>
    </location>
</feature>
<gene>
    <name evidence="2" type="ORF">RJ640_023488</name>
</gene>
<feature type="region of interest" description="Disordered" evidence="1">
    <location>
        <begin position="69"/>
        <end position="146"/>
    </location>
</feature>
<dbReference type="PANTHER" id="PTHR31110">
    <property type="entry name" value="PESTICIDAL CRYSTAL CRY8BA PROTEIN"/>
    <property type="match status" value="1"/>
</dbReference>
<dbReference type="Proteomes" id="UP001187471">
    <property type="component" value="Unassembled WGS sequence"/>
</dbReference>
<proteinExistence type="predicted"/>
<dbReference type="PANTHER" id="PTHR31110:SF2">
    <property type="entry name" value="PESTICIDAL CRYSTAL CRY8BA PROTEIN"/>
    <property type="match status" value="1"/>
</dbReference>
<protein>
    <recommendedName>
        <fullName evidence="4">Pesticidal crystal cry8Ba protein</fullName>
    </recommendedName>
</protein>
<feature type="non-terminal residue" evidence="2">
    <location>
        <position position="1"/>
    </location>
</feature>
<evidence type="ECO:0000313" key="2">
    <source>
        <dbReference type="EMBL" id="KAK2992105.1"/>
    </source>
</evidence>
<feature type="compositionally biased region" description="Basic and acidic residues" evidence="1">
    <location>
        <begin position="317"/>
        <end position="326"/>
    </location>
</feature>
<keyword evidence="3" id="KW-1185">Reference proteome</keyword>
<accession>A0AA88RYK5</accession>
<sequence length="1272" mass="142466">TEMFTDGLDANALRWVREESKREVRSTSNQIRPRLDPISNFRSNTGLPPPSKFRSANLSGVIPVSRVIRGDSASNSDNDLTTDSEEEVYGGRYSLDSSPQDDRVSTNAAAQRYYNPSERQPQEYASDSVYSDDVNSSRETFGRGRGNVAERLMRGANRYPIGSSVYTEEEEEGSSGSVTSSEFSTTQVGGSINGGLPHTKAYASEGYASSVPSRANGESAPRKIWGYMRYLYATYWLVCVKLLRTVLQDFRATLQNQKPYDDDIPSAPPFSGAAGELKQHTEQTAASRTHYMPSTLDSHGFSANPKSSECISPPAKKPQDNARQEIPDPSMRTAAGVESGMPSGSFPMRLPTFHASALGPWHAVIAYDACVRLCLHAWAKGCMEAPMFLESECALLRNSFSLQNVLLQSEEEMLVKRSPEIAGEGAASKPKKMVGKMKVQVRKVKMALDPPTGCSFSSLRAPKLKLEAVRYRFSNLQSTVSSGWQAVRKIHFSPRLPANGSFSRQSLAYVHASTQYIKQVSGLLKVGAATLRSSPSSYEVVQETYSCLLRLKSSTEEDAIRMQPGSGESHVFFPDSLGDDLIVEVQDSKGKHYGRVLAQVATIAEDPGDKLRWWSIYLEPEHELVGKVQLYINYTTSLDENSHLKCGSVAETVAYDLVLEVAMKVQHFQQRNLLLHGPWKWLLTEFASYFGVSDTYTKLRYLSYVMDVATPTADCLTLVYDLLLPVVSKGTLSHQENRILGEIEDQIEQIFALVFGNYKSLDESSPTGIMDVFRPATGLAAPVLEPAVKLYTLLHDILSPEAQNKLYSYFQAAAKKRSRRHLSETDEYVSGNNEGILLDAFTISTAYQKMKCLCLNVRNEIFTDMEIHSQDILPSFIDLPNLSSSIYSAELCSRLRAFLIACPPAGPLPFVTELVIATADFQRDLASWNINPVKGGVDAKELFHLYIILWIQDKRLSLLESCKLDKVKWSGVRTQHSTTPFIDEMYDRLKETLNDYEVIICRWPEYTFALENAIADVEKAIVEALEKQYADVLSPLKENLAPKKFGFKYVQKLAKRSTCPYVVPDELGILLNSMKRMLDILRPKLEHQLKSWGSCIPDGGNTAPGERLSEVTVMLRSKFRNYLQAVVEKLVENTRLQSSTKLKKILQDSKESAMESDIRSRMQLLLEQLTSSINHLHTIFETHVFVATCRGYWDRMGQDVLSFLENRKENRSWYKGARIAVSILDDTFASQMQQLLGNALKEKDLEPPRSIIEVRSVLCKDAPSHKGNTYYY</sequence>
<feature type="region of interest" description="Disordered" evidence="1">
    <location>
        <begin position="19"/>
        <end position="54"/>
    </location>
</feature>